<evidence type="ECO:0000256" key="3">
    <source>
        <dbReference type="ARBA" id="ARBA00022771"/>
    </source>
</evidence>
<keyword evidence="6" id="KW-0175">Coiled coil</keyword>
<dbReference type="EMBL" id="JAICCE010000004">
    <property type="protein sequence ID" value="KAG9278256.1"/>
    <property type="molecule type" value="Genomic_DNA"/>
</dbReference>
<dbReference type="GO" id="GO:0045893">
    <property type="term" value="P:positive regulation of DNA-templated transcription"/>
    <property type="evidence" value="ECO:0007669"/>
    <property type="project" value="UniProtKB-ARBA"/>
</dbReference>
<feature type="compositionally biased region" description="Polar residues" evidence="7">
    <location>
        <begin position="160"/>
        <end position="171"/>
    </location>
</feature>
<feature type="domain" description="C2H2-type" evidence="8">
    <location>
        <begin position="333"/>
        <end position="360"/>
    </location>
</feature>
<dbReference type="GO" id="GO:0008270">
    <property type="term" value="F:zinc ion binding"/>
    <property type="evidence" value="ECO:0007669"/>
    <property type="project" value="UniProtKB-KW"/>
</dbReference>
<evidence type="ECO:0000256" key="4">
    <source>
        <dbReference type="ARBA" id="ARBA00022833"/>
    </source>
</evidence>
<keyword evidence="1" id="KW-0479">Metal-binding</keyword>
<protein>
    <submittedName>
        <fullName evidence="9">Replication initiator 1-like</fullName>
    </submittedName>
</protein>
<evidence type="ECO:0000256" key="2">
    <source>
        <dbReference type="ARBA" id="ARBA00022737"/>
    </source>
</evidence>
<dbReference type="Gene3D" id="3.30.160.60">
    <property type="entry name" value="Classic Zinc Finger"/>
    <property type="match status" value="3"/>
</dbReference>
<dbReference type="AlphaFoldDB" id="A0A8T2M9I0"/>
<evidence type="ECO:0000313" key="9">
    <source>
        <dbReference type="EMBL" id="KAG9278256.1"/>
    </source>
</evidence>
<evidence type="ECO:0000259" key="8">
    <source>
        <dbReference type="PROSITE" id="PS50157"/>
    </source>
</evidence>
<evidence type="ECO:0000256" key="7">
    <source>
        <dbReference type="SAM" id="MobiDB-lite"/>
    </source>
</evidence>
<keyword evidence="2" id="KW-0677">Repeat</keyword>
<reference evidence="9 10" key="1">
    <citation type="submission" date="2021-07" db="EMBL/GenBank/DDBJ databases">
        <authorList>
            <person name="Imarazene B."/>
            <person name="Zahm M."/>
            <person name="Klopp C."/>
            <person name="Cabau C."/>
            <person name="Beille S."/>
            <person name="Jouanno E."/>
            <person name="Castinel A."/>
            <person name="Lluch J."/>
            <person name="Gil L."/>
            <person name="Kuchtly C."/>
            <person name="Lopez Roques C."/>
            <person name="Donnadieu C."/>
            <person name="Parrinello H."/>
            <person name="Journot L."/>
            <person name="Du K."/>
            <person name="Schartl M."/>
            <person name="Retaux S."/>
            <person name="Guiguen Y."/>
        </authorList>
    </citation>
    <scope>NUCLEOTIDE SEQUENCE [LARGE SCALE GENOMIC DNA]</scope>
    <source>
        <strain evidence="9">Pach_M1</strain>
        <tissue evidence="9">Testis</tissue>
    </source>
</reference>
<dbReference type="Proteomes" id="UP000752171">
    <property type="component" value="Unassembled WGS sequence"/>
</dbReference>
<evidence type="ECO:0000256" key="6">
    <source>
        <dbReference type="SAM" id="Coils"/>
    </source>
</evidence>
<keyword evidence="4" id="KW-0862">Zinc</keyword>
<organism evidence="9 10">
    <name type="scientific">Astyanax mexicanus</name>
    <name type="common">Blind cave fish</name>
    <name type="synonym">Astyanax fasciatus mexicanus</name>
    <dbReference type="NCBI Taxonomy" id="7994"/>
    <lineage>
        <taxon>Eukaryota</taxon>
        <taxon>Metazoa</taxon>
        <taxon>Chordata</taxon>
        <taxon>Craniata</taxon>
        <taxon>Vertebrata</taxon>
        <taxon>Euteleostomi</taxon>
        <taxon>Actinopterygii</taxon>
        <taxon>Neopterygii</taxon>
        <taxon>Teleostei</taxon>
        <taxon>Ostariophysi</taxon>
        <taxon>Characiformes</taxon>
        <taxon>Characoidei</taxon>
        <taxon>Acestrorhamphidae</taxon>
        <taxon>Acestrorhamphinae</taxon>
        <taxon>Astyanax</taxon>
    </lineage>
</organism>
<dbReference type="GO" id="GO:0000978">
    <property type="term" value="F:RNA polymerase II cis-regulatory region sequence-specific DNA binding"/>
    <property type="evidence" value="ECO:0007669"/>
    <property type="project" value="TreeGrafter"/>
</dbReference>
<evidence type="ECO:0000256" key="5">
    <source>
        <dbReference type="PROSITE-ProRule" id="PRU00042"/>
    </source>
</evidence>
<feature type="domain" description="C2H2-type" evidence="8">
    <location>
        <begin position="389"/>
        <end position="416"/>
    </location>
</feature>
<dbReference type="SUPFAM" id="SSF57667">
    <property type="entry name" value="beta-beta-alpha zinc fingers"/>
    <property type="match status" value="2"/>
</dbReference>
<comment type="caution">
    <text evidence="9">The sequence shown here is derived from an EMBL/GenBank/DDBJ whole genome shotgun (WGS) entry which is preliminary data.</text>
</comment>
<dbReference type="GO" id="GO:0000981">
    <property type="term" value="F:DNA-binding transcription factor activity, RNA polymerase II-specific"/>
    <property type="evidence" value="ECO:0007669"/>
    <property type="project" value="TreeGrafter"/>
</dbReference>
<dbReference type="PANTHER" id="PTHR23235:SF120">
    <property type="entry name" value="KRUPPEL-LIKE FACTOR 15"/>
    <property type="match status" value="1"/>
</dbReference>
<feature type="compositionally biased region" description="Acidic residues" evidence="7">
    <location>
        <begin position="128"/>
        <end position="138"/>
    </location>
</feature>
<evidence type="ECO:0000256" key="1">
    <source>
        <dbReference type="ARBA" id="ARBA00022723"/>
    </source>
</evidence>
<feature type="coiled-coil region" evidence="6">
    <location>
        <begin position="34"/>
        <end position="61"/>
    </location>
</feature>
<dbReference type="InterPro" id="IPR036236">
    <property type="entry name" value="Znf_C2H2_sf"/>
</dbReference>
<dbReference type="PROSITE" id="PS50157">
    <property type="entry name" value="ZINC_FINGER_C2H2_2"/>
    <property type="match status" value="3"/>
</dbReference>
<proteinExistence type="predicted"/>
<dbReference type="InterPro" id="IPR013087">
    <property type="entry name" value="Znf_C2H2_type"/>
</dbReference>
<name>A0A8T2M9I0_ASTMX</name>
<sequence length="424" mass="46188">MANYRAFHSQLATIMETLTRAAVAEICELVDDGYAILHTEISRHQKENEELRRKLQLIESIVAARGFGDERLPSRESRGDGLVCEAVAVAAAAAASRKTRRLFGLQSRESEQRGPVSVQVKEEGQEARDDDEDDEDCSEGVAMLTSSSGDEDVIELSAQDGPSDTHCTNSDAHVHTLADTHSPNPHPHPNTLADTRSHTEESQHSSVDLTASDEPLCSFSTHADMHPLADAHADAAGHGRPLSDKMSVKREPMLCDADLDLSLDWSSHHPMHNTLPHSHISAGISTDTLTAHGSPLYAAQHLVALGNVAGLGLFGGRGSLRGGGLSVGGKRHFICSICGKSFTTAQSLDTHMRIHTGERPYRCEQCGKRFTQSGHLTAHQTVHTGERPYECTHCGKRFAGKQYLRIHTKKHHPEDTMQNSHANI</sequence>
<dbReference type="Pfam" id="PF13465">
    <property type="entry name" value="zf-H2C2_2"/>
    <property type="match status" value="1"/>
</dbReference>
<dbReference type="FunFam" id="3.30.160.60:FF:001732">
    <property type="entry name" value="Zgc:162936"/>
    <property type="match status" value="1"/>
</dbReference>
<evidence type="ECO:0000313" key="10">
    <source>
        <dbReference type="Proteomes" id="UP000752171"/>
    </source>
</evidence>
<keyword evidence="3 5" id="KW-0863">Zinc-finger</keyword>
<dbReference type="SMART" id="SM00355">
    <property type="entry name" value="ZnF_C2H2"/>
    <property type="match status" value="3"/>
</dbReference>
<feature type="domain" description="C2H2-type" evidence="8">
    <location>
        <begin position="361"/>
        <end position="388"/>
    </location>
</feature>
<dbReference type="PANTHER" id="PTHR23235">
    <property type="entry name" value="KRUEPPEL-LIKE TRANSCRIPTION FACTOR"/>
    <property type="match status" value="1"/>
</dbReference>
<accession>A0A8T2M9I0</accession>
<dbReference type="GO" id="GO:0005694">
    <property type="term" value="C:chromosome"/>
    <property type="evidence" value="ECO:0007669"/>
    <property type="project" value="UniProtKB-ARBA"/>
</dbReference>
<dbReference type="FunFam" id="3.30.160.60:FF:000625">
    <property type="entry name" value="Zinc finger protein 536"/>
    <property type="match status" value="1"/>
</dbReference>
<dbReference type="PROSITE" id="PS00028">
    <property type="entry name" value="ZINC_FINGER_C2H2_1"/>
    <property type="match status" value="3"/>
</dbReference>
<gene>
    <name evidence="9" type="ORF">AMEX_G6091</name>
</gene>
<feature type="region of interest" description="Disordered" evidence="7">
    <location>
        <begin position="105"/>
        <end position="209"/>
    </location>
</feature>
<dbReference type="FunFam" id="3.30.160.60:FF:001800">
    <property type="entry name" value="Zinc finger protein 467"/>
    <property type="match status" value="1"/>
</dbReference>
<dbReference type="Pfam" id="PF13894">
    <property type="entry name" value="zf-C2H2_4"/>
    <property type="match status" value="1"/>
</dbReference>